<evidence type="ECO:0000313" key="2">
    <source>
        <dbReference type="EMBL" id="CAF3764572.1"/>
    </source>
</evidence>
<dbReference type="Proteomes" id="UP000663881">
    <property type="component" value="Unassembled WGS sequence"/>
</dbReference>
<dbReference type="EMBL" id="CAJOAY010000944">
    <property type="protein sequence ID" value="CAF3764572.1"/>
    <property type="molecule type" value="Genomic_DNA"/>
</dbReference>
<dbReference type="AlphaFoldDB" id="A0A818ZGC3"/>
<gene>
    <name evidence="2" type="ORF">OKA104_LOCUS16449</name>
    <name evidence="1" type="ORF">VCS650_LOCUS39972</name>
</gene>
<sequence>MTTSYMYLLPKELIDRISDGLTGIDLFNFTLMYKNYLYIINHRLLQLLRNQTKILLTNETNVLLTMPNSPYIIHEDGISIFLSSYKWNNFVYGAFKLDVIEKSLKYYSTTMFSLYCRLWSFNPFYYESSYPTLNIFKYSYLLEPRSLSVEECTFFKIFGNNHKIPEIVKNLNHFIQNFTYRYEYDVWGQYVDWNSFIIAGGSVLSSLLVRHSTRNGSDIDLFFLKENPQLFKIAVNELELRLQNTYFIQRKTIWADRLVQFDLFRKFTIQDIFNGNHFTPSVIIQLIRPSITPITISRILHSFDLDICAAAFNSNEVIISFSCLQALNSGHTTCYDTPISPSKFVKRAIRFHKYQQRGFNILCPKDFDVDAFFNTIVKDCKQIPSERTYRFRTQQFGDNCDSFLIQKKFCEYYKLY</sequence>
<reference evidence="2" key="1">
    <citation type="submission" date="2021-02" db="EMBL/GenBank/DDBJ databases">
        <authorList>
            <person name="Nowell W R."/>
        </authorList>
    </citation>
    <scope>NUCLEOTIDE SEQUENCE</scope>
</reference>
<dbReference type="OrthoDB" id="539213at2759"/>
<comment type="caution">
    <text evidence="2">The sequence shown here is derived from an EMBL/GenBank/DDBJ whole genome shotgun (WGS) entry which is preliminary data.</text>
</comment>
<protein>
    <submittedName>
        <fullName evidence="2">Uncharacterized protein</fullName>
    </submittedName>
</protein>
<dbReference type="EMBL" id="CAJNON010001402">
    <property type="protein sequence ID" value="CAF1459666.1"/>
    <property type="molecule type" value="Genomic_DNA"/>
</dbReference>
<proteinExistence type="predicted"/>
<organism evidence="2 3">
    <name type="scientific">Adineta steineri</name>
    <dbReference type="NCBI Taxonomy" id="433720"/>
    <lineage>
        <taxon>Eukaryota</taxon>
        <taxon>Metazoa</taxon>
        <taxon>Spiralia</taxon>
        <taxon>Gnathifera</taxon>
        <taxon>Rotifera</taxon>
        <taxon>Eurotatoria</taxon>
        <taxon>Bdelloidea</taxon>
        <taxon>Adinetida</taxon>
        <taxon>Adinetidae</taxon>
        <taxon>Adineta</taxon>
    </lineage>
</organism>
<name>A0A818ZGC3_9BILA</name>
<accession>A0A818ZGC3</accession>
<evidence type="ECO:0000313" key="3">
    <source>
        <dbReference type="Proteomes" id="UP000663881"/>
    </source>
</evidence>
<dbReference type="Proteomes" id="UP000663891">
    <property type="component" value="Unassembled WGS sequence"/>
</dbReference>
<evidence type="ECO:0000313" key="1">
    <source>
        <dbReference type="EMBL" id="CAF1459666.1"/>
    </source>
</evidence>